<gene>
    <name evidence="1" type="ORF">NCTC10794_01410</name>
</gene>
<dbReference type="Proteomes" id="UP000254867">
    <property type="component" value="Unassembled WGS sequence"/>
</dbReference>
<organism evidence="1 2">
    <name type="scientific">Haemophilus parahaemolyticus</name>
    <dbReference type="NCBI Taxonomy" id="735"/>
    <lineage>
        <taxon>Bacteria</taxon>
        <taxon>Pseudomonadati</taxon>
        <taxon>Pseudomonadota</taxon>
        <taxon>Gammaproteobacteria</taxon>
        <taxon>Pasteurellales</taxon>
        <taxon>Pasteurellaceae</taxon>
        <taxon>Haemophilus</taxon>
    </lineage>
</organism>
<dbReference type="EMBL" id="UGHH01000002">
    <property type="protein sequence ID" value="STO64346.1"/>
    <property type="molecule type" value="Genomic_DNA"/>
</dbReference>
<name>A0A377I1B8_HAEPH</name>
<sequence>MIDAVRLGTNLSLALRMDAETANNSDYMAIILPAIKVTSSEIDDGAKNLMQTLNFDAFPGVWMQPARLMTA</sequence>
<protein>
    <submittedName>
        <fullName evidence="1">Uncharacterized protein</fullName>
    </submittedName>
</protein>
<reference evidence="1 2" key="1">
    <citation type="submission" date="2018-06" db="EMBL/GenBank/DDBJ databases">
        <authorList>
            <consortium name="Pathogen Informatics"/>
            <person name="Doyle S."/>
        </authorList>
    </citation>
    <scope>NUCLEOTIDE SEQUENCE [LARGE SCALE GENOMIC DNA]</scope>
    <source>
        <strain evidence="1 2">NCTC10794</strain>
    </source>
</reference>
<dbReference type="AlphaFoldDB" id="A0A377I1B8"/>
<evidence type="ECO:0000313" key="1">
    <source>
        <dbReference type="EMBL" id="STO64346.1"/>
    </source>
</evidence>
<proteinExistence type="predicted"/>
<evidence type="ECO:0000313" key="2">
    <source>
        <dbReference type="Proteomes" id="UP000254867"/>
    </source>
</evidence>
<accession>A0A377I1B8</accession>